<proteinExistence type="predicted"/>
<dbReference type="KEGG" id="gba:J421_6000"/>
<dbReference type="RefSeq" id="WP_104023509.1">
    <property type="nucleotide sequence ID" value="NZ_CP007130.1"/>
</dbReference>
<dbReference type="InterPro" id="IPR009061">
    <property type="entry name" value="DNA-bd_dom_put_sf"/>
</dbReference>
<geneLocation type="plasmid" evidence="6 7">
    <name>2</name>
</geneLocation>
<dbReference type="Proteomes" id="UP000019151">
    <property type="component" value="Plasmid 2"/>
</dbReference>
<evidence type="ECO:0000259" key="5">
    <source>
        <dbReference type="PROSITE" id="PS50937"/>
    </source>
</evidence>
<evidence type="ECO:0000313" key="6">
    <source>
        <dbReference type="EMBL" id="AHG93535.1"/>
    </source>
</evidence>
<evidence type="ECO:0000313" key="7">
    <source>
        <dbReference type="Proteomes" id="UP000019151"/>
    </source>
</evidence>
<dbReference type="OrthoDB" id="9791488at2"/>
<dbReference type="eggNOG" id="COG0789">
    <property type="taxonomic scope" value="Bacteria"/>
</dbReference>
<dbReference type="InParanoid" id="W0RT83"/>
<dbReference type="FunCoup" id="W0RT83">
    <property type="interactions" value="42"/>
</dbReference>
<organism evidence="6 7">
    <name type="scientific">Gemmatirosa kalamazoonensis</name>
    <dbReference type="NCBI Taxonomy" id="861299"/>
    <lineage>
        <taxon>Bacteria</taxon>
        <taxon>Pseudomonadati</taxon>
        <taxon>Gemmatimonadota</taxon>
        <taxon>Gemmatimonadia</taxon>
        <taxon>Gemmatimonadales</taxon>
        <taxon>Gemmatimonadaceae</taxon>
        <taxon>Gemmatirosa</taxon>
    </lineage>
</organism>
<keyword evidence="6" id="KW-0614">Plasmid</keyword>
<protein>
    <submittedName>
        <fullName evidence="6">Regulatory protein MerR</fullName>
    </submittedName>
</protein>
<reference evidence="6 7" key="1">
    <citation type="journal article" date="2014" name="Genome Announc.">
        <title>Genome Sequence and Methylome of Soil Bacterium Gemmatirosa kalamazoonensis KBS708T, a Member of the Rarely Cultivated Gemmatimonadetes Phylum.</title>
        <authorList>
            <person name="Debruyn J.M."/>
            <person name="Radosevich M."/>
            <person name="Wommack K.E."/>
            <person name="Polson S.W."/>
            <person name="Hauser L.J."/>
            <person name="Fawaz M.N."/>
            <person name="Korlach J."/>
            <person name="Tsai Y.C."/>
        </authorList>
    </citation>
    <scope>NUCLEOTIDE SEQUENCE [LARGE SCALE GENOMIC DNA]</scope>
    <source>
        <strain evidence="6 7">KBS708</strain>
        <plasmid evidence="7">Plasmid 2</plasmid>
    </source>
</reference>
<evidence type="ECO:0000256" key="3">
    <source>
        <dbReference type="ARBA" id="ARBA00023125"/>
    </source>
</evidence>
<name>W0RT83_9BACT</name>
<dbReference type="EMBL" id="CP007130">
    <property type="protein sequence ID" value="AHG93535.1"/>
    <property type="molecule type" value="Genomic_DNA"/>
</dbReference>
<dbReference type="GO" id="GO:0003677">
    <property type="term" value="F:DNA binding"/>
    <property type="evidence" value="ECO:0007669"/>
    <property type="project" value="UniProtKB-KW"/>
</dbReference>
<dbReference type="HOGENOM" id="CLU_060077_2_0_0"/>
<dbReference type="SUPFAM" id="SSF46955">
    <property type="entry name" value="Putative DNA-binding domain"/>
    <property type="match status" value="1"/>
</dbReference>
<keyword evidence="3" id="KW-0238">DNA-binding</keyword>
<feature type="domain" description="HTH merR-type" evidence="5">
    <location>
        <begin position="1"/>
        <end position="71"/>
    </location>
</feature>
<dbReference type="GO" id="GO:0003700">
    <property type="term" value="F:DNA-binding transcription factor activity"/>
    <property type="evidence" value="ECO:0007669"/>
    <property type="project" value="InterPro"/>
</dbReference>
<accession>W0RT83</accession>
<dbReference type="SMART" id="SM00422">
    <property type="entry name" value="HTH_MERR"/>
    <property type="match status" value="1"/>
</dbReference>
<dbReference type="Gene3D" id="1.10.1660.10">
    <property type="match status" value="1"/>
</dbReference>
<gene>
    <name evidence="6" type="ORF">J421_6000</name>
</gene>
<dbReference type="PANTHER" id="PTHR30204:SF69">
    <property type="entry name" value="MERR-FAMILY TRANSCRIPTIONAL REGULATOR"/>
    <property type="match status" value="1"/>
</dbReference>
<evidence type="ECO:0000256" key="4">
    <source>
        <dbReference type="ARBA" id="ARBA00023163"/>
    </source>
</evidence>
<evidence type="ECO:0000256" key="1">
    <source>
        <dbReference type="ARBA" id="ARBA00022491"/>
    </source>
</evidence>
<dbReference type="AlphaFoldDB" id="W0RT83"/>
<keyword evidence="4" id="KW-0804">Transcription</keyword>
<dbReference type="PRINTS" id="PR00040">
    <property type="entry name" value="HTHMERR"/>
</dbReference>
<dbReference type="InterPro" id="IPR047057">
    <property type="entry name" value="MerR_fam"/>
</dbReference>
<dbReference type="Pfam" id="PF13411">
    <property type="entry name" value="MerR_1"/>
    <property type="match status" value="1"/>
</dbReference>
<dbReference type="PROSITE" id="PS50937">
    <property type="entry name" value="HTH_MERR_2"/>
    <property type="match status" value="1"/>
</dbReference>
<sequence>MEQMSIGEVARRAAVAPSAIRYYERLGLLPAPPRTGGKRRYDAAVLDWLSLIALAREAGFTMAEIKRLVTGFTPGTRPAARWQELATRKLADIDAMMARAERMRALLRVMLDCGCFRLDDCSALLAAGPTDGQSPCVLPAAARR</sequence>
<keyword evidence="7" id="KW-1185">Reference proteome</keyword>
<dbReference type="InterPro" id="IPR000551">
    <property type="entry name" value="MerR-type_HTH_dom"/>
</dbReference>
<keyword evidence="2" id="KW-0805">Transcription regulation</keyword>
<keyword evidence="1" id="KW-0678">Repressor</keyword>
<dbReference type="PANTHER" id="PTHR30204">
    <property type="entry name" value="REDOX-CYCLING DRUG-SENSING TRANSCRIPTIONAL ACTIVATOR SOXR"/>
    <property type="match status" value="1"/>
</dbReference>
<evidence type="ECO:0000256" key="2">
    <source>
        <dbReference type="ARBA" id="ARBA00023015"/>
    </source>
</evidence>